<comment type="caution">
    <text evidence="2">The sequence shown here is derived from an EMBL/GenBank/DDBJ whole genome shotgun (WGS) entry which is preliminary data.</text>
</comment>
<proteinExistence type="predicted"/>
<organism evidence="2 3">
    <name type="scientific">Dillenia turbinata</name>
    <dbReference type="NCBI Taxonomy" id="194707"/>
    <lineage>
        <taxon>Eukaryota</taxon>
        <taxon>Viridiplantae</taxon>
        <taxon>Streptophyta</taxon>
        <taxon>Embryophyta</taxon>
        <taxon>Tracheophyta</taxon>
        <taxon>Spermatophyta</taxon>
        <taxon>Magnoliopsida</taxon>
        <taxon>eudicotyledons</taxon>
        <taxon>Gunneridae</taxon>
        <taxon>Pentapetalae</taxon>
        <taxon>Dilleniales</taxon>
        <taxon>Dilleniaceae</taxon>
        <taxon>Dillenia</taxon>
    </lineage>
</organism>
<evidence type="ECO:0000313" key="2">
    <source>
        <dbReference type="EMBL" id="KAK6939019.1"/>
    </source>
</evidence>
<dbReference type="InterPro" id="IPR008011">
    <property type="entry name" value="Complex1_LYR_dom"/>
</dbReference>
<reference evidence="2 3" key="1">
    <citation type="submission" date="2023-12" db="EMBL/GenBank/DDBJ databases">
        <title>A high-quality genome assembly for Dillenia turbinata (Dilleniales).</title>
        <authorList>
            <person name="Chanderbali A."/>
        </authorList>
    </citation>
    <scope>NUCLEOTIDE SEQUENCE [LARGE SCALE GENOMIC DNA]</scope>
    <source>
        <strain evidence="2">LSX21</strain>
        <tissue evidence="2">Leaf</tissue>
    </source>
</reference>
<gene>
    <name evidence="2" type="ORF">RJ641_032527</name>
</gene>
<keyword evidence="3" id="KW-1185">Reference proteome</keyword>
<dbReference type="Pfam" id="PF05347">
    <property type="entry name" value="Complex1_LYR"/>
    <property type="match status" value="1"/>
</dbReference>
<protein>
    <submittedName>
        <fullName evidence="2">Complex 1 LYR protein domain</fullName>
    </submittedName>
</protein>
<feature type="domain" description="Complex 1 LYR protein" evidence="1">
    <location>
        <begin position="118"/>
        <end position="178"/>
    </location>
</feature>
<accession>A0AAN8VWF1</accession>
<sequence>MADLDTGYVSFKDLVQSSLKANVGFSFFHRRAHTGRPRSVETLRPATPPEMLIQKANSLVIAFRRSHSILHRRLLHEGPDTVEELLDRHLVKNEKKKSYGHEEDELLTRRRLTSTRLEALSLYRDIIRATRFFMWTDARGNLWRDVLRANARREFEEARFEKDPEVVTRLLIGGREAVQSALDKLVEKQKERIAKEQRGDGDRR</sequence>
<dbReference type="InterPro" id="IPR045298">
    <property type="entry name" value="Complex1_LYR_LYRM7"/>
</dbReference>
<dbReference type="AlphaFoldDB" id="A0AAN8VWF1"/>
<dbReference type="PANTHER" id="PTHR47484">
    <property type="entry name" value="COMPLEX 1 PROTEIN CONTAINING PROTEIN, EXPRESSED"/>
    <property type="match status" value="1"/>
</dbReference>
<dbReference type="GO" id="GO:0005739">
    <property type="term" value="C:mitochondrion"/>
    <property type="evidence" value="ECO:0007669"/>
    <property type="project" value="GOC"/>
</dbReference>
<dbReference type="EMBL" id="JBAMMX010000006">
    <property type="protein sequence ID" value="KAK6939019.1"/>
    <property type="molecule type" value="Genomic_DNA"/>
</dbReference>
<dbReference type="PANTHER" id="PTHR47484:SF1">
    <property type="entry name" value="COMPLEX 1 PROTEIN CONTAINING PROTEIN, EXPRESSED"/>
    <property type="match status" value="1"/>
</dbReference>
<name>A0AAN8VWF1_9MAGN</name>
<dbReference type="Proteomes" id="UP001370490">
    <property type="component" value="Unassembled WGS sequence"/>
</dbReference>
<evidence type="ECO:0000313" key="3">
    <source>
        <dbReference type="Proteomes" id="UP001370490"/>
    </source>
</evidence>
<dbReference type="CDD" id="cd20267">
    <property type="entry name" value="Complex1_LYR_LYRM7"/>
    <property type="match status" value="1"/>
</dbReference>
<evidence type="ECO:0000259" key="1">
    <source>
        <dbReference type="Pfam" id="PF05347"/>
    </source>
</evidence>
<dbReference type="GO" id="GO:0034551">
    <property type="term" value="P:mitochondrial respiratory chain complex III assembly"/>
    <property type="evidence" value="ECO:0007669"/>
    <property type="project" value="InterPro"/>
</dbReference>